<dbReference type="GO" id="GO:0032259">
    <property type="term" value="P:methylation"/>
    <property type="evidence" value="ECO:0007669"/>
    <property type="project" value="UniProtKB-KW"/>
</dbReference>
<feature type="region of interest" description="Disordered" evidence="6">
    <location>
        <begin position="124"/>
        <end position="144"/>
    </location>
</feature>
<sequence length="442" mass="47362">MGNSEEMADHESVADTLRPLLRAAFGPDPGVAFEFWDGSAIRPAGTSHGTLRVRSKEALAHLVWAPGQLGLGRAFVSGTADLDGDIFGMMRALRSSAPHAPGAGITLGPGAVFQAVNAARRLGALGRPPEPPPEEMRTRTGGLHTRRRDAAAISHHYDVGNDFYALVLGPSMTYSCARFAGAGERPDDTVSLADAQRAKHDLICRKLGLDARPGMRLLDVGCGWGSMAIHAAATYDAHVVGVTLSHEQAELARKRVAAEGLSDLVEIRLSDYRDLRGERFDAISSIGMFEHVGSKRAAEYFATVHALLRPEGRLLNHAISAIGGSAMGGRSFVGRYVFPDGELIDVGRVVLAMEDAGFEVRDVESLREHYALTLRGWVANLEQEWDRAVELVGEGRARVWRLYMAASALGFEDGTLGLHQVLGVVPSGDGASGMPATRRAWG</sequence>
<evidence type="ECO:0000256" key="5">
    <source>
        <dbReference type="ARBA" id="ARBA00023098"/>
    </source>
</evidence>
<keyword evidence="4" id="KW-0949">S-adenosyl-L-methionine</keyword>
<keyword evidence="3 8" id="KW-0808">Transferase</keyword>
<dbReference type="EC" id="2.1.1.-" evidence="8"/>
<feature type="domain" description="Polyketide synthase-like methyltransferase" evidence="7">
    <location>
        <begin position="163"/>
        <end position="409"/>
    </location>
</feature>
<dbReference type="PANTHER" id="PTHR43667:SF1">
    <property type="entry name" value="CYCLOPROPANE-FATTY-ACYL-PHOSPHOLIPID SYNTHASE"/>
    <property type="match status" value="1"/>
</dbReference>
<dbReference type="PIRSF" id="PIRSF003085">
    <property type="entry name" value="CMAS"/>
    <property type="match status" value="1"/>
</dbReference>
<dbReference type="CDD" id="cd02440">
    <property type="entry name" value="AdoMet_MTases"/>
    <property type="match status" value="1"/>
</dbReference>
<gene>
    <name evidence="8" type="ORF">NRB20_01760</name>
</gene>
<dbReference type="InterPro" id="IPR020803">
    <property type="entry name" value="MeTfrase_dom"/>
</dbReference>
<comment type="similarity">
    <text evidence="1">Belongs to the CFA/CMAS family.</text>
</comment>
<dbReference type="PANTHER" id="PTHR43667">
    <property type="entry name" value="CYCLOPROPANE-FATTY-ACYL-PHOSPHOLIPID SYNTHASE"/>
    <property type="match status" value="1"/>
</dbReference>
<evidence type="ECO:0000256" key="1">
    <source>
        <dbReference type="ARBA" id="ARBA00010815"/>
    </source>
</evidence>
<evidence type="ECO:0000259" key="7">
    <source>
        <dbReference type="SMART" id="SM00828"/>
    </source>
</evidence>
<keyword evidence="9" id="KW-1185">Reference proteome</keyword>
<dbReference type="InterPro" id="IPR050723">
    <property type="entry name" value="CFA/CMAS"/>
</dbReference>
<dbReference type="OrthoDB" id="9782855at2"/>
<dbReference type="SMART" id="SM00828">
    <property type="entry name" value="PKS_MT"/>
    <property type="match status" value="1"/>
</dbReference>
<reference evidence="8 9" key="1">
    <citation type="submission" date="2019-10" db="EMBL/GenBank/DDBJ databases">
        <title>Nocardia macrotermitis sp. nov. and Nocardia aurantia sp. nov., isolated from the gut of fungus growing-termite Macrotermes natalensis.</title>
        <authorList>
            <person name="Benndorf R."/>
            <person name="Schwitalla J."/>
            <person name="Martin K."/>
            <person name="De Beer W."/>
            <person name="Kaster A.-K."/>
            <person name="Vollmers J."/>
            <person name="Poulsen M."/>
            <person name="Beemelmanns C."/>
        </authorList>
    </citation>
    <scope>NUCLEOTIDE SEQUENCE [LARGE SCALE GENOMIC DNA]</scope>
    <source>
        <strain evidence="8 9">RB20</strain>
    </source>
</reference>
<dbReference type="SUPFAM" id="SSF53335">
    <property type="entry name" value="S-adenosyl-L-methionine-dependent methyltransferases"/>
    <property type="match status" value="1"/>
</dbReference>
<evidence type="ECO:0000256" key="2">
    <source>
        <dbReference type="ARBA" id="ARBA00022603"/>
    </source>
</evidence>
<dbReference type="RefSeq" id="WP_153407257.1">
    <property type="nucleotide sequence ID" value="NZ_WEGK01000001.1"/>
</dbReference>
<dbReference type="InterPro" id="IPR029063">
    <property type="entry name" value="SAM-dependent_MTases_sf"/>
</dbReference>
<dbReference type="GO" id="GO:0008168">
    <property type="term" value="F:methyltransferase activity"/>
    <property type="evidence" value="ECO:0007669"/>
    <property type="project" value="UniProtKB-KW"/>
</dbReference>
<accession>A0A7K0CUP5</accession>
<evidence type="ECO:0000313" key="9">
    <source>
        <dbReference type="Proteomes" id="UP000438448"/>
    </source>
</evidence>
<organism evidence="8 9">
    <name type="scientific">Nocardia macrotermitis</name>
    <dbReference type="NCBI Taxonomy" id="2585198"/>
    <lineage>
        <taxon>Bacteria</taxon>
        <taxon>Bacillati</taxon>
        <taxon>Actinomycetota</taxon>
        <taxon>Actinomycetes</taxon>
        <taxon>Mycobacteriales</taxon>
        <taxon>Nocardiaceae</taxon>
        <taxon>Nocardia</taxon>
    </lineage>
</organism>
<dbReference type="InterPro" id="IPR003333">
    <property type="entry name" value="CMAS"/>
</dbReference>
<proteinExistence type="inferred from homology"/>
<comment type="caution">
    <text evidence="8">The sequence shown here is derived from an EMBL/GenBank/DDBJ whole genome shotgun (WGS) entry which is preliminary data.</text>
</comment>
<keyword evidence="2 8" id="KW-0489">Methyltransferase</keyword>
<dbReference type="Gene3D" id="3.40.50.150">
    <property type="entry name" value="Vaccinia Virus protein VP39"/>
    <property type="match status" value="1"/>
</dbReference>
<evidence type="ECO:0000256" key="6">
    <source>
        <dbReference type="SAM" id="MobiDB-lite"/>
    </source>
</evidence>
<protein>
    <submittedName>
        <fullName evidence="8">Putative fatty acid methyltransferase</fullName>
        <ecNumber evidence="8">2.1.1.-</ecNumber>
    </submittedName>
</protein>
<keyword evidence="5" id="KW-0443">Lipid metabolism</keyword>
<dbReference type="EMBL" id="WEGK01000001">
    <property type="protein sequence ID" value="MQY17113.1"/>
    <property type="molecule type" value="Genomic_DNA"/>
</dbReference>
<evidence type="ECO:0000313" key="8">
    <source>
        <dbReference type="EMBL" id="MQY17113.1"/>
    </source>
</evidence>
<dbReference type="GO" id="GO:0008610">
    <property type="term" value="P:lipid biosynthetic process"/>
    <property type="evidence" value="ECO:0007669"/>
    <property type="project" value="InterPro"/>
</dbReference>
<evidence type="ECO:0000256" key="4">
    <source>
        <dbReference type="ARBA" id="ARBA00022691"/>
    </source>
</evidence>
<dbReference type="Proteomes" id="UP000438448">
    <property type="component" value="Unassembled WGS sequence"/>
</dbReference>
<name>A0A7K0CUP5_9NOCA</name>
<evidence type="ECO:0000256" key="3">
    <source>
        <dbReference type="ARBA" id="ARBA00022679"/>
    </source>
</evidence>
<dbReference type="AlphaFoldDB" id="A0A7K0CUP5"/>
<dbReference type="Pfam" id="PF02353">
    <property type="entry name" value="CMAS"/>
    <property type="match status" value="1"/>
</dbReference>